<dbReference type="Proteomes" id="UP001178507">
    <property type="component" value="Unassembled WGS sequence"/>
</dbReference>
<comment type="similarity">
    <text evidence="1">Belongs to the PPR family. P subfamily.</text>
</comment>
<evidence type="ECO:0000313" key="5">
    <source>
        <dbReference type="Proteomes" id="UP001178507"/>
    </source>
</evidence>
<feature type="repeat" description="PPR" evidence="2">
    <location>
        <begin position="819"/>
        <end position="853"/>
    </location>
</feature>
<dbReference type="PANTHER" id="PTHR46128:SF329">
    <property type="entry name" value="MITOCHONDRIAL GROUP I INTRON SPLICING FACTOR DMR1"/>
    <property type="match status" value="1"/>
</dbReference>
<keyword evidence="3" id="KW-0472">Membrane</keyword>
<organism evidence="4 5">
    <name type="scientific">Effrenium voratum</name>
    <dbReference type="NCBI Taxonomy" id="2562239"/>
    <lineage>
        <taxon>Eukaryota</taxon>
        <taxon>Sar</taxon>
        <taxon>Alveolata</taxon>
        <taxon>Dinophyceae</taxon>
        <taxon>Suessiales</taxon>
        <taxon>Symbiodiniaceae</taxon>
        <taxon>Effrenium</taxon>
    </lineage>
</organism>
<keyword evidence="5" id="KW-1185">Reference proteome</keyword>
<feature type="repeat" description="PPR" evidence="2">
    <location>
        <begin position="714"/>
        <end position="748"/>
    </location>
</feature>
<evidence type="ECO:0000256" key="2">
    <source>
        <dbReference type="PROSITE-ProRule" id="PRU00708"/>
    </source>
</evidence>
<dbReference type="PROSITE" id="PS51375">
    <property type="entry name" value="PPR"/>
    <property type="match status" value="8"/>
</dbReference>
<dbReference type="SUPFAM" id="SSF48452">
    <property type="entry name" value="TPR-like"/>
    <property type="match status" value="1"/>
</dbReference>
<dbReference type="NCBIfam" id="TIGR00756">
    <property type="entry name" value="PPR"/>
    <property type="match status" value="7"/>
</dbReference>
<evidence type="ECO:0000256" key="3">
    <source>
        <dbReference type="SAM" id="Phobius"/>
    </source>
</evidence>
<dbReference type="PANTHER" id="PTHR46128">
    <property type="entry name" value="MITOCHONDRIAL GROUP I INTRON SPLICING FACTOR CCM1"/>
    <property type="match status" value="1"/>
</dbReference>
<gene>
    <name evidence="4" type="ORF">EVOR1521_LOCUS29344</name>
</gene>
<dbReference type="Pfam" id="PF13812">
    <property type="entry name" value="PPR_3"/>
    <property type="match status" value="1"/>
</dbReference>
<reference evidence="4" key="1">
    <citation type="submission" date="2023-08" db="EMBL/GenBank/DDBJ databases">
        <authorList>
            <person name="Chen Y."/>
            <person name="Shah S."/>
            <person name="Dougan E. K."/>
            <person name="Thang M."/>
            <person name="Chan C."/>
        </authorList>
    </citation>
    <scope>NUCLEOTIDE SEQUENCE</scope>
</reference>
<evidence type="ECO:0000256" key="1">
    <source>
        <dbReference type="ARBA" id="ARBA00007626"/>
    </source>
</evidence>
<proteinExistence type="inferred from homology"/>
<dbReference type="AlphaFoldDB" id="A0AA36JL99"/>
<dbReference type="InterPro" id="IPR050872">
    <property type="entry name" value="PPR_P_subfamily"/>
</dbReference>
<feature type="repeat" description="PPR" evidence="2">
    <location>
        <begin position="500"/>
        <end position="534"/>
    </location>
</feature>
<dbReference type="Gene3D" id="1.25.40.10">
    <property type="entry name" value="Tetratricopeptide repeat domain"/>
    <property type="match status" value="5"/>
</dbReference>
<dbReference type="InterPro" id="IPR011990">
    <property type="entry name" value="TPR-like_helical_dom_sf"/>
</dbReference>
<feature type="repeat" description="PPR" evidence="2">
    <location>
        <begin position="784"/>
        <end position="818"/>
    </location>
</feature>
<sequence>MTVDVEADLSMAGMIWSCLNEALWFAAGFLLFRLALRCNLLPRKLEVKWLATNSPSSPTSPSKARLPRCPDSAKVVEAGESKDHAAVLGLWRGGGALQPQALEAVALALAAEEPENIGELAVSLAKTALKPALVQSLVQALLRAGHLELAQEFVLVLQAEKQGSAVATKVWELIAGTFAARLQLAPLRRLLQTLGGDARTFAANAATRQLLARGEVSEALKLLKDLALETVHSSTVTAMLEAKDVSVSEVLKVLEGVTLPMEAVTGAMSSFLKSDDYANACLVLQRLRQQGQVPFPVLEPLLKLAAKHDEEAAIGLLKEMEERQMFLSEGFCGLVLSRCGEAHHIRLAEVVQRYLRDRKMTTLATYKTLMKVFATCDLLSRACDLYDDILADGITPDSVMYGCLVKFAVKCGREDLSQRLFNAASDKPQGGDVQNYMWLIRSAGQKRDVPRAIGLLRQLEKTTAVDAAVYNSVLDVCMNSGDAEQGEAIFQEMHQKHLVTLISYNTLLKGYAAKGDFGRAQKLLHEMKAAGHVPNSASFNCLISAAVSEGDFDQAWSLYEKMQKSGVEADSFTVCILMKIVRKARSRQEAQWALSILDQSKVEICKDEVLLNTILDACIHLKDVRRLSWVLRQFEKATLKPSVQNYGLIIKAYACLKQTNKCWSVWHEMTDKEQRGLLPSDVALSCMLDAIVSAGQVDDALLLFQKWRKAVPPNTIIFSNLIKGFAVQGDAERAMDMYRELKAEGLRMNLVAYSTLMDAQARAGNLDKAHSLLEQMVQDGVQPNTITYSSLVKGHCLKSDLDGALRVFEAMVAKGILPDTVMYNTLLDGAVRSSRFNLCDQLLQEMSKSGTEPSNFTLSIIVKMWGKRKQLDKAFAAVRQHSQAGHVHLDSKLCTCLISACFHNGAPQRAIAALEEMKSLPHCDGPDAGTYEQLVEQLVKARMGQEAAKVARQALGLAVKGQIKPLNNLVLRQLQRHLEQSGHAHLWTALKEQL</sequence>
<keyword evidence="3" id="KW-0812">Transmembrane</keyword>
<feature type="repeat" description="PPR" evidence="2">
    <location>
        <begin position="749"/>
        <end position="783"/>
    </location>
</feature>
<dbReference type="InterPro" id="IPR002885">
    <property type="entry name" value="PPR_rpt"/>
</dbReference>
<feature type="repeat" description="PPR" evidence="2">
    <location>
        <begin position="466"/>
        <end position="496"/>
    </location>
</feature>
<protein>
    <recommendedName>
        <fullName evidence="6">Pentatricopeptide repeat-containing protein</fullName>
    </recommendedName>
</protein>
<comment type="caution">
    <text evidence="4">The sequence shown here is derived from an EMBL/GenBank/DDBJ whole genome shotgun (WGS) entry which is preliminary data.</text>
</comment>
<dbReference type="EMBL" id="CAUJNA010003686">
    <property type="protein sequence ID" value="CAJ1407714.1"/>
    <property type="molecule type" value="Genomic_DNA"/>
</dbReference>
<feature type="repeat" description="PPR" evidence="2">
    <location>
        <begin position="362"/>
        <end position="396"/>
    </location>
</feature>
<feature type="transmembrane region" description="Helical" evidence="3">
    <location>
        <begin position="14"/>
        <end position="36"/>
    </location>
</feature>
<keyword evidence="3" id="KW-1133">Transmembrane helix</keyword>
<dbReference type="Pfam" id="PF13041">
    <property type="entry name" value="PPR_2"/>
    <property type="match status" value="3"/>
</dbReference>
<name>A0AA36JL99_9DINO</name>
<dbReference type="Pfam" id="PF01535">
    <property type="entry name" value="PPR"/>
    <property type="match status" value="6"/>
</dbReference>
<accession>A0AA36JL99</accession>
<evidence type="ECO:0000313" key="4">
    <source>
        <dbReference type="EMBL" id="CAJ1407714.1"/>
    </source>
</evidence>
<feature type="repeat" description="PPR" evidence="2">
    <location>
        <begin position="535"/>
        <end position="569"/>
    </location>
</feature>
<evidence type="ECO:0008006" key="6">
    <source>
        <dbReference type="Google" id="ProtNLM"/>
    </source>
</evidence>